<evidence type="ECO:0000256" key="1">
    <source>
        <dbReference type="ARBA" id="ARBA00004370"/>
    </source>
</evidence>
<reference evidence="8" key="1">
    <citation type="submission" date="2016-11" db="UniProtKB">
        <authorList>
            <consortium name="WormBaseParasite"/>
        </authorList>
    </citation>
    <scope>IDENTIFICATION</scope>
</reference>
<dbReference type="InterPro" id="IPR012292">
    <property type="entry name" value="Globin/Proto"/>
</dbReference>
<dbReference type="InterPro" id="IPR044399">
    <property type="entry name" value="Mb-like_M"/>
</dbReference>
<dbReference type="CDD" id="cd01040">
    <property type="entry name" value="Mb-like"/>
    <property type="match status" value="1"/>
</dbReference>
<feature type="transmembrane region" description="Helical" evidence="5">
    <location>
        <begin position="311"/>
        <end position="331"/>
    </location>
</feature>
<feature type="domain" description="G-protein coupled receptors family 1 profile" evidence="6">
    <location>
        <begin position="33"/>
        <end position="327"/>
    </location>
</feature>
<dbReference type="PROSITE" id="PS50262">
    <property type="entry name" value="G_PROTEIN_RECEP_F1_2"/>
    <property type="match status" value="1"/>
</dbReference>
<dbReference type="Gene3D" id="1.10.490.10">
    <property type="entry name" value="Globins"/>
    <property type="match status" value="1"/>
</dbReference>
<feature type="transmembrane region" description="Helical" evidence="5">
    <location>
        <begin position="269"/>
        <end position="291"/>
    </location>
</feature>
<accession>A0A1I8A8U6</accession>
<evidence type="ECO:0000256" key="3">
    <source>
        <dbReference type="ARBA" id="ARBA00022989"/>
    </source>
</evidence>
<evidence type="ECO:0000313" key="7">
    <source>
        <dbReference type="Proteomes" id="UP000095287"/>
    </source>
</evidence>
<protein>
    <submittedName>
        <fullName evidence="8">G_PROTEIN_RECEP_F1_2 domain-containing protein</fullName>
    </submittedName>
</protein>
<keyword evidence="2 5" id="KW-0812">Transmembrane</keyword>
<dbReference type="WBParaSite" id="L893_g3437.t1">
    <property type="protein sequence ID" value="L893_g3437.t1"/>
    <property type="gene ID" value="L893_g3437"/>
</dbReference>
<dbReference type="InterPro" id="IPR000971">
    <property type="entry name" value="Globin"/>
</dbReference>
<dbReference type="Gene3D" id="1.20.1070.10">
    <property type="entry name" value="Rhodopsin 7-helix transmembrane proteins"/>
    <property type="match status" value="1"/>
</dbReference>
<feature type="transmembrane region" description="Helical" evidence="5">
    <location>
        <begin position="214"/>
        <end position="236"/>
    </location>
</feature>
<evidence type="ECO:0000256" key="4">
    <source>
        <dbReference type="ARBA" id="ARBA00023136"/>
    </source>
</evidence>
<dbReference type="GO" id="GO:0019825">
    <property type="term" value="F:oxygen binding"/>
    <property type="evidence" value="ECO:0007669"/>
    <property type="project" value="InterPro"/>
</dbReference>
<feature type="transmembrane region" description="Helical" evidence="5">
    <location>
        <begin position="20"/>
        <end position="38"/>
    </location>
</feature>
<dbReference type="GO" id="GO:0020037">
    <property type="term" value="F:heme binding"/>
    <property type="evidence" value="ECO:0007669"/>
    <property type="project" value="InterPro"/>
</dbReference>
<name>A0A1I8A8U6_9BILA</name>
<evidence type="ECO:0000313" key="8">
    <source>
        <dbReference type="WBParaSite" id="L893_g3437.t1"/>
    </source>
</evidence>
<sequence>MPACTSLRIPTDYEEMLQEIINSVLTPLVVIGGTILNVRYMRKVYKMLGERQSFLMNIIILTTGLNDTILLLLSFFYYAIKDMLPWYRSTFNIFTPFLHGVGQVANTGSIWCVLAIVALKHWAVGDPFRGAMVLNSFRSQRKPSGPHGSVRSLSKSDIGTPVVIMLLAFILNLPAFFEIGHKECRLADGTTFNELYIRDMRKNPNYRRYYKMGLRMLLVSCLPNLFILGLTAFTWIKVRRADRERRLLFVSDKEADNGIYTVKEQMQKWSAIVIGVKFILLRSPSFVLDILEILHFHDKRSAAIFASGVHISNFLILVNSATNCLLFVKVVSWMKRKITRMNRIKKKELNELLCLHNTPRLTVLEESWTEILEKTDNRLGERLLHSMISKDMDAYNMFKLPTQPAEVPKCAWPGNNVTACVISNGRKYGTTSDTCLLLSKKKSIEMCKNPKFFEVSVRITSFISELLEALRKGERMEVEVIGKLHNVGAEHNRRNIRFTNPMWSEFKNCFMNAVAECERDSQPELIELKDAWSSFISLIIKEIKLGAAVSKKHNVSTRI</sequence>
<evidence type="ECO:0000256" key="5">
    <source>
        <dbReference type="SAM" id="Phobius"/>
    </source>
</evidence>
<organism evidence="7 8">
    <name type="scientific">Steinernema glaseri</name>
    <dbReference type="NCBI Taxonomy" id="37863"/>
    <lineage>
        <taxon>Eukaryota</taxon>
        <taxon>Metazoa</taxon>
        <taxon>Ecdysozoa</taxon>
        <taxon>Nematoda</taxon>
        <taxon>Chromadorea</taxon>
        <taxon>Rhabditida</taxon>
        <taxon>Tylenchina</taxon>
        <taxon>Panagrolaimomorpha</taxon>
        <taxon>Strongyloidoidea</taxon>
        <taxon>Steinernematidae</taxon>
        <taxon>Steinernema</taxon>
    </lineage>
</organism>
<feature type="transmembrane region" description="Helical" evidence="5">
    <location>
        <begin position="158"/>
        <end position="177"/>
    </location>
</feature>
<dbReference type="Pfam" id="PF00042">
    <property type="entry name" value="Globin"/>
    <property type="match status" value="1"/>
</dbReference>
<dbReference type="InterPro" id="IPR052954">
    <property type="entry name" value="GPCR-Ligand_Int"/>
</dbReference>
<keyword evidence="4 5" id="KW-0472">Membrane</keyword>
<keyword evidence="7" id="KW-1185">Reference proteome</keyword>
<evidence type="ECO:0000256" key="2">
    <source>
        <dbReference type="ARBA" id="ARBA00022692"/>
    </source>
</evidence>
<dbReference type="SUPFAM" id="SSF81321">
    <property type="entry name" value="Family A G protein-coupled receptor-like"/>
    <property type="match status" value="1"/>
</dbReference>
<proteinExistence type="predicted"/>
<dbReference type="PANTHER" id="PTHR46641:SF13">
    <property type="entry name" value="G_PROTEIN_RECEP_F1_2 DOMAIN-CONTAINING PROTEIN"/>
    <property type="match status" value="1"/>
</dbReference>
<comment type="subcellular location">
    <subcellularLocation>
        <location evidence="1">Membrane</location>
    </subcellularLocation>
</comment>
<dbReference type="AlphaFoldDB" id="A0A1I8A8U6"/>
<evidence type="ECO:0000259" key="6">
    <source>
        <dbReference type="PROSITE" id="PS50262"/>
    </source>
</evidence>
<dbReference type="GO" id="GO:0016020">
    <property type="term" value="C:membrane"/>
    <property type="evidence" value="ECO:0007669"/>
    <property type="project" value="UniProtKB-SubCell"/>
</dbReference>
<keyword evidence="3 5" id="KW-1133">Transmembrane helix</keyword>
<feature type="transmembrane region" description="Helical" evidence="5">
    <location>
        <begin position="100"/>
        <end position="119"/>
    </location>
</feature>
<dbReference type="Proteomes" id="UP000095287">
    <property type="component" value="Unplaced"/>
</dbReference>
<dbReference type="InterPro" id="IPR017452">
    <property type="entry name" value="GPCR_Rhodpsn_7TM"/>
</dbReference>
<dbReference type="PANTHER" id="PTHR46641">
    <property type="entry name" value="FMRFAMIDE RECEPTOR-RELATED"/>
    <property type="match status" value="1"/>
</dbReference>
<feature type="transmembrane region" description="Helical" evidence="5">
    <location>
        <begin position="58"/>
        <end position="80"/>
    </location>
</feature>